<name>A0ABU3XBG0_9BACI</name>
<dbReference type="Pfam" id="PF11213">
    <property type="entry name" value="DUF3006"/>
    <property type="match status" value="1"/>
</dbReference>
<gene>
    <name evidence="1" type="ORF">RYX56_12535</name>
</gene>
<dbReference type="Proteomes" id="UP001287282">
    <property type="component" value="Unassembled WGS sequence"/>
</dbReference>
<dbReference type="RefSeq" id="WP_317122361.1">
    <property type="nucleotide sequence ID" value="NZ_JAWJBA010000003.1"/>
</dbReference>
<evidence type="ECO:0000313" key="1">
    <source>
        <dbReference type="EMBL" id="MDV2685183.1"/>
    </source>
</evidence>
<comment type="caution">
    <text evidence="1">The sequence shown here is derived from an EMBL/GenBank/DDBJ whole genome shotgun (WGS) entry which is preliminary data.</text>
</comment>
<dbReference type="EMBL" id="JAWJBA010000003">
    <property type="protein sequence ID" value="MDV2685183.1"/>
    <property type="molecule type" value="Genomic_DNA"/>
</dbReference>
<organism evidence="1 2">
    <name type="scientific">Alkalihalophilus lindianensis</name>
    <dbReference type="NCBI Taxonomy" id="1630542"/>
    <lineage>
        <taxon>Bacteria</taxon>
        <taxon>Bacillati</taxon>
        <taxon>Bacillota</taxon>
        <taxon>Bacilli</taxon>
        <taxon>Bacillales</taxon>
        <taxon>Bacillaceae</taxon>
        <taxon>Alkalihalophilus</taxon>
    </lineage>
</organism>
<protein>
    <submittedName>
        <fullName evidence="1">DUF3006 domain-containing protein</fullName>
    </submittedName>
</protein>
<accession>A0ABU3XBG0</accession>
<dbReference type="InterPro" id="IPR021377">
    <property type="entry name" value="DUF3006"/>
</dbReference>
<evidence type="ECO:0000313" key="2">
    <source>
        <dbReference type="Proteomes" id="UP001287282"/>
    </source>
</evidence>
<keyword evidence="2" id="KW-1185">Reference proteome</keyword>
<sequence>MKVNGVLDRIEDGKYGVILVEEHGKEYVVNKELLPDGVSEGDWLTLLVEEDEVQSVEVDREKTDSVKKKVEAQVKRLRKRSKGSRFKR</sequence>
<proteinExistence type="predicted"/>
<reference evidence="1 2" key="1">
    <citation type="submission" date="2023-10" db="EMBL/GenBank/DDBJ databases">
        <title>Screening of Alkalihalobacillus lindianensis BZ-TG-R113 and Its Alleviation of Salt Stress on Rapeseed Growth.</title>
        <authorList>
            <person name="Zhao B."/>
            <person name="Guo T."/>
        </authorList>
    </citation>
    <scope>NUCLEOTIDE SEQUENCE [LARGE SCALE GENOMIC DNA]</scope>
    <source>
        <strain evidence="1 2">BZ-TG-R113</strain>
    </source>
</reference>